<dbReference type="Proteomes" id="UP001054925">
    <property type="component" value="Unassembled WGS sequence"/>
</dbReference>
<dbReference type="PANTHER" id="PTHR44196:SF2">
    <property type="entry name" value="SHORT-CHAIN DEHYDROGENASE-RELATED"/>
    <property type="match status" value="1"/>
</dbReference>
<proteinExistence type="inferred from homology"/>
<dbReference type="CDD" id="cd05233">
    <property type="entry name" value="SDR_c"/>
    <property type="match status" value="1"/>
</dbReference>
<dbReference type="InterPro" id="IPR036291">
    <property type="entry name" value="NAD(P)-bd_dom_sf"/>
</dbReference>
<comment type="caution">
    <text evidence="4">The sequence shown here is derived from an EMBL/GenBank/DDBJ whole genome shotgun (WGS) entry which is preliminary data.</text>
</comment>
<dbReference type="RefSeq" id="WP_003847233.1">
    <property type="nucleotide sequence ID" value="NZ_BQKK01000005.1"/>
</dbReference>
<dbReference type="PRINTS" id="PR00080">
    <property type="entry name" value="SDRFAMILY"/>
</dbReference>
<evidence type="ECO:0000256" key="2">
    <source>
        <dbReference type="ARBA" id="ARBA00023002"/>
    </source>
</evidence>
<dbReference type="PANTHER" id="PTHR44196">
    <property type="entry name" value="DEHYDROGENASE/REDUCTASE SDR FAMILY MEMBER 7B"/>
    <property type="match status" value="1"/>
</dbReference>
<dbReference type="Pfam" id="PF00106">
    <property type="entry name" value="adh_short"/>
    <property type="match status" value="1"/>
</dbReference>
<dbReference type="GO" id="GO:0016491">
    <property type="term" value="F:oxidoreductase activity"/>
    <property type="evidence" value="ECO:0007669"/>
    <property type="project" value="UniProtKB-KW"/>
</dbReference>
<sequence length="266" mass="28771">MALPSPAPDSYALITGASQGIGEAMARDLASQGHNVILIARRKEVLQSLVDEFVGNYGIDALSWPADLSKEPEVDEVIAKMAETKIHIIINSAGIASFGAFMDQDWNYETDQFHLNATAVHRLTRAALEQMLPRKSGAICNVGSAAGNVPIPYNSTYVFTKAGVNAFTEALHYELKKTGVSCTLLAPGPVRDAVIPDSEKSIVDKVVPDFLWTTYESCSEETLKAMSRNQRRVVPGPLSKAMNTISQILPTPALAPLMGKFYSQMG</sequence>
<evidence type="ECO:0000256" key="3">
    <source>
        <dbReference type="RuleBase" id="RU000363"/>
    </source>
</evidence>
<dbReference type="InterPro" id="IPR002347">
    <property type="entry name" value="SDR_fam"/>
</dbReference>
<gene>
    <name evidence="4" type="ORF">CAT723_20810</name>
</gene>
<dbReference type="NCBIfam" id="NF040690">
    <property type="entry name" value="mycolate_SDR"/>
    <property type="match status" value="1"/>
</dbReference>
<dbReference type="GO" id="GO:0016020">
    <property type="term" value="C:membrane"/>
    <property type="evidence" value="ECO:0007669"/>
    <property type="project" value="TreeGrafter"/>
</dbReference>
<accession>A0AAV5GBB7</accession>
<reference evidence="4" key="1">
    <citation type="submission" date="2021-12" db="EMBL/GenBank/DDBJ databases">
        <title>Draft genome sequence of Corynebacterium ammoniagenes strain T-723.</title>
        <authorList>
            <person name="Matsuzawa M."/>
            <person name="Hiratani M."/>
            <person name="Abe I."/>
            <person name="Tsuji Y."/>
            <person name="Nakamura J."/>
        </authorList>
    </citation>
    <scope>NUCLEOTIDE SEQUENCE</scope>
    <source>
        <strain evidence="4">T-723</strain>
    </source>
</reference>
<evidence type="ECO:0000256" key="1">
    <source>
        <dbReference type="ARBA" id="ARBA00006484"/>
    </source>
</evidence>
<dbReference type="Gene3D" id="3.40.50.720">
    <property type="entry name" value="NAD(P)-binding Rossmann-like Domain"/>
    <property type="match status" value="1"/>
</dbReference>
<dbReference type="SUPFAM" id="SSF51735">
    <property type="entry name" value="NAD(P)-binding Rossmann-fold domains"/>
    <property type="match status" value="1"/>
</dbReference>
<organism evidence="4 5">
    <name type="scientific">Corynebacterium ammoniagenes</name>
    <name type="common">Brevibacterium ammoniagenes</name>
    <dbReference type="NCBI Taxonomy" id="1697"/>
    <lineage>
        <taxon>Bacteria</taxon>
        <taxon>Bacillati</taxon>
        <taxon>Actinomycetota</taxon>
        <taxon>Actinomycetes</taxon>
        <taxon>Mycobacteriales</taxon>
        <taxon>Corynebacteriaceae</taxon>
        <taxon>Corynebacterium</taxon>
    </lineage>
</organism>
<dbReference type="EMBL" id="BQKK01000005">
    <property type="protein sequence ID" value="GJN43602.1"/>
    <property type="molecule type" value="Genomic_DNA"/>
</dbReference>
<dbReference type="AlphaFoldDB" id="A0AAV5GBB7"/>
<dbReference type="PIRSF" id="PIRSF000126">
    <property type="entry name" value="11-beta-HSD1"/>
    <property type="match status" value="1"/>
</dbReference>
<comment type="similarity">
    <text evidence="1 3">Belongs to the short-chain dehydrogenases/reductases (SDR) family.</text>
</comment>
<keyword evidence="2" id="KW-0560">Oxidoreductase</keyword>
<evidence type="ECO:0000313" key="5">
    <source>
        <dbReference type="Proteomes" id="UP001054925"/>
    </source>
</evidence>
<name>A0AAV5GBB7_CORAM</name>
<dbReference type="PRINTS" id="PR00081">
    <property type="entry name" value="GDHRDH"/>
</dbReference>
<protein>
    <submittedName>
        <fullName evidence="4">Short-chain dehydrogenase</fullName>
    </submittedName>
</protein>
<evidence type="ECO:0000313" key="4">
    <source>
        <dbReference type="EMBL" id="GJN43602.1"/>
    </source>
</evidence>